<proteinExistence type="predicted"/>
<dbReference type="Proteomes" id="UP001229421">
    <property type="component" value="Unassembled WGS sequence"/>
</dbReference>
<evidence type="ECO:0000313" key="2">
    <source>
        <dbReference type="Proteomes" id="UP001229421"/>
    </source>
</evidence>
<organism evidence="1 2">
    <name type="scientific">Tagetes erecta</name>
    <name type="common">African marigold</name>
    <dbReference type="NCBI Taxonomy" id="13708"/>
    <lineage>
        <taxon>Eukaryota</taxon>
        <taxon>Viridiplantae</taxon>
        <taxon>Streptophyta</taxon>
        <taxon>Embryophyta</taxon>
        <taxon>Tracheophyta</taxon>
        <taxon>Spermatophyta</taxon>
        <taxon>Magnoliopsida</taxon>
        <taxon>eudicotyledons</taxon>
        <taxon>Gunneridae</taxon>
        <taxon>Pentapetalae</taxon>
        <taxon>asterids</taxon>
        <taxon>campanulids</taxon>
        <taxon>Asterales</taxon>
        <taxon>Asteraceae</taxon>
        <taxon>Asteroideae</taxon>
        <taxon>Heliantheae alliance</taxon>
        <taxon>Tageteae</taxon>
        <taxon>Tagetes</taxon>
    </lineage>
</organism>
<dbReference type="AlphaFoldDB" id="A0AAD8P9X3"/>
<dbReference type="EMBL" id="JAUHHV010000001">
    <property type="protein sequence ID" value="KAK1437642.1"/>
    <property type="molecule type" value="Genomic_DNA"/>
</dbReference>
<gene>
    <name evidence="1" type="ORF">QVD17_03436</name>
</gene>
<sequence>MGLPLTTFFEWTAKGDGWVWGWNGWGSIIRGNTAAKDDWGRGDGDGGLGHRFDDGEFGGVRPTFGDGMVVSSLMVGVLGDGMVDKEGVRYQILIDGLLEDEEDGMDHPSHPK</sequence>
<evidence type="ECO:0000313" key="1">
    <source>
        <dbReference type="EMBL" id="KAK1437642.1"/>
    </source>
</evidence>
<name>A0AAD8P9X3_TARER</name>
<keyword evidence="2" id="KW-1185">Reference proteome</keyword>
<reference evidence="1" key="1">
    <citation type="journal article" date="2023" name="bioRxiv">
        <title>Improved chromosome-level genome assembly for marigold (Tagetes erecta).</title>
        <authorList>
            <person name="Jiang F."/>
            <person name="Yuan L."/>
            <person name="Wang S."/>
            <person name="Wang H."/>
            <person name="Xu D."/>
            <person name="Wang A."/>
            <person name="Fan W."/>
        </authorList>
    </citation>
    <scope>NUCLEOTIDE SEQUENCE</scope>
    <source>
        <strain evidence="1">WSJ</strain>
        <tissue evidence="1">Leaf</tissue>
    </source>
</reference>
<protein>
    <submittedName>
        <fullName evidence="1">Uncharacterized protein</fullName>
    </submittedName>
</protein>
<comment type="caution">
    <text evidence="1">The sequence shown here is derived from an EMBL/GenBank/DDBJ whole genome shotgun (WGS) entry which is preliminary data.</text>
</comment>
<accession>A0AAD8P9X3</accession>